<evidence type="ECO:0000313" key="3">
    <source>
        <dbReference type="EMBL" id="PRD67070.1"/>
    </source>
</evidence>
<keyword evidence="2" id="KW-0732">Signal</keyword>
<dbReference type="AlphaFoldDB" id="A0A2S9K9F4"/>
<dbReference type="Gene3D" id="3.40.190.10">
    <property type="entry name" value="Periplasmic binding protein-like II"/>
    <property type="match status" value="1"/>
</dbReference>
<dbReference type="EMBL" id="PVLQ01000007">
    <property type="protein sequence ID" value="PRD67070.1"/>
    <property type="molecule type" value="Genomic_DNA"/>
</dbReference>
<protein>
    <submittedName>
        <fullName evidence="3">Tripartite tricarboxylate transporter substrate binding protein</fullName>
    </submittedName>
</protein>
<dbReference type="SUPFAM" id="SSF53850">
    <property type="entry name" value="Periplasmic binding protein-like II"/>
    <property type="match status" value="1"/>
</dbReference>
<feature type="chain" id="PRO_5015752352" evidence="2">
    <location>
        <begin position="25"/>
        <end position="323"/>
    </location>
</feature>
<dbReference type="InterPro" id="IPR005064">
    <property type="entry name" value="BUG"/>
</dbReference>
<organism evidence="3 4">
    <name type="scientific">Malikia granosa</name>
    <dbReference type="NCBI Taxonomy" id="263067"/>
    <lineage>
        <taxon>Bacteria</taxon>
        <taxon>Pseudomonadati</taxon>
        <taxon>Pseudomonadota</taxon>
        <taxon>Betaproteobacteria</taxon>
        <taxon>Burkholderiales</taxon>
        <taxon>Comamonadaceae</taxon>
        <taxon>Malikia</taxon>
    </lineage>
</organism>
<accession>A0A2S9K9F4</accession>
<dbReference type="Gene3D" id="3.40.190.150">
    <property type="entry name" value="Bordetella uptake gene, domain 1"/>
    <property type="match status" value="1"/>
</dbReference>
<dbReference type="InterPro" id="IPR042100">
    <property type="entry name" value="Bug_dom1"/>
</dbReference>
<keyword evidence="4" id="KW-1185">Reference proteome</keyword>
<proteinExistence type="inferred from homology"/>
<evidence type="ECO:0000313" key="4">
    <source>
        <dbReference type="Proteomes" id="UP000238589"/>
    </source>
</evidence>
<evidence type="ECO:0000256" key="2">
    <source>
        <dbReference type="SAM" id="SignalP"/>
    </source>
</evidence>
<sequence length="323" mass="33827">MKSPAFRLLTLCLSALFACAPAMAQDNYPSKPVKFVSNFPAGGPADLLARSVGQVLAEKFKQPFIVENKPGAGGNIGADAVAKSPADGHTVLFGIDTTFTVNPHIYGKAMPFKNSELKPVVIMSSSGMMVAVNPATGIKSLKDFIAVGKGKGLNLSSAGSGAPGHLAAERFTDAVQIKINHIPYKGNSPAVTAVLSNEVDGGVLATPGLLPFVRSGKITGLAVTSAKRSRLAPELPTVGELGLKELEQEILYLALVPSATPDAVVQKLQAGILEALKRPELESRLLNLDMVMEGQTGSEAAKRLAEISDRYAKLVRATGMKVE</sequence>
<dbReference type="CDD" id="cd07012">
    <property type="entry name" value="PBP2_Bug_TTT"/>
    <property type="match status" value="1"/>
</dbReference>
<comment type="similarity">
    <text evidence="1">Belongs to the UPF0065 (bug) family.</text>
</comment>
<gene>
    <name evidence="3" type="ORF">C6P64_01020</name>
</gene>
<feature type="signal peptide" evidence="2">
    <location>
        <begin position="1"/>
        <end position="24"/>
    </location>
</feature>
<dbReference type="PANTHER" id="PTHR42928:SF5">
    <property type="entry name" value="BLR1237 PROTEIN"/>
    <property type="match status" value="1"/>
</dbReference>
<dbReference type="PANTHER" id="PTHR42928">
    <property type="entry name" value="TRICARBOXYLATE-BINDING PROTEIN"/>
    <property type="match status" value="1"/>
</dbReference>
<comment type="caution">
    <text evidence="3">The sequence shown here is derived from an EMBL/GenBank/DDBJ whole genome shotgun (WGS) entry which is preliminary data.</text>
</comment>
<dbReference type="PIRSF" id="PIRSF017082">
    <property type="entry name" value="YflP"/>
    <property type="match status" value="1"/>
</dbReference>
<evidence type="ECO:0000256" key="1">
    <source>
        <dbReference type="ARBA" id="ARBA00006987"/>
    </source>
</evidence>
<dbReference type="OrthoDB" id="8678477at2"/>
<reference evidence="3 4" key="1">
    <citation type="submission" date="2018-03" db="EMBL/GenBank/DDBJ databases">
        <title>Comparative genomics illustrates the genes involved in a hyperalkaliphilic mechanisms of Serpentinomonas isolated from highly-alkaline calcium-rich serpentinized springs.</title>
        <authorList>
            <person name="Suzuki S."/>
            <person name="Ishii S."/>
            <person name="Walworth N."/>
            <person name="Bird L."/>
            <person name="Kuenen J.G."/>
            <person name="Nealson K.H."/>
        </authorList>
    </citation>
    <scope>NUCLEOTIDE SEQUENCE [LARGE SCALE GENOMIC DNA]</scope>
    <source>
        <strain evidence="3 4">P1</strain>
    </source>
</reference>
<dbReference type="RefSeq" id="WP_105746733.1">
    <property type="nucleotide sequence ID" value="NZ_PVLQ01000007.1"/>
</dbReference>
<dbReference type="PROSITE" id="PS51257">
    <property type="entry name" value="PROKAR_LIPOPROTEIN"/>
    <property type="match status" value="1"/>
</dbReference>
<dbReference type="Proteomes" id="UP000238589">
    <property type="component" value="Unassembled WGS sequence"/>
</dbReference>
<dbReference type="Pfam" id="PF03401">
    <property type="entry name" value="TctC"/>
    <property type="match status" value="1"/>
</dbReference>
<name>A0A2S9K9F4_9BURK</name>